<evidence type="ECO:0000313" key="5">
    <source>
        <dbReference type="Proteomes" id="UP000094009"/>
    </source>
</evidence>
<comment type="caution">
    <text evidence="4">The sequence shown here is derived from an EMBL/GenBank/DDBJ whole genome shotgun (WGS) entry which is preliminary data.</text>
</comment>
<dbReference type="RefSeq" id="WP_083997208.1">
    <property type="nucleotide sequence ID" value="NZ_JPVZ01000016.1"/>
</dbReference>
<evidence type="ECO:0000259" key="3">
    <source>
        <dbReference type="Pfam" id="PF13505"/>
    </source>
</evidence>
<sequence length="250" mass="26336">MVSGYRFSAVHMVVGALVLVGAQTSARSAFAEEGFYVGLNGGVNWLKGGDGDTETAGGNHNGSLYDIEGDHGSLLGGVAGYKFSDLWRADISYTRLNNKLDWKGVFPGGGLHSAFTSDASSDVVMLNGYLHAKGFDEDTFATFDPFIGAGIGFTSNRLTNIVESNASTGSFEADVHDGKKIYPAFRLGVGLDANIAPSLTLTSSLDAYWLGGFETGDGRDRAASGFQEIGAWQIDDVVSVGISVGLRYAF</sequence>
<organism evidence="4 5">
    <name type="scientific">Thalassospira tepidiphila MCCC 1A03514</name>
    <dbReference type="NCBI Taxonomy" id="1177930"/>
    <lineage>
        <taxon>Bacteria</taxon>
        <taxon>Pseudomonadati</taxon>
        <taxon>Pseudomonadota</taxon>
        <taxon>Alphaproteobacteria</taxon>
        <taxon>Rhodospirillales</taxon>
        <taxon>Thalassospiraceae</taxon>
        <taxon>Thalassospira</taxon>
    </lineage>
</organism>
<feature type="chain" id="PRO_5032574638" description="Outer membrane protein beta-barrel domain-containing protein" evidence="2">
    <location>
        <begin position="32"/>
        <end position="250"/>
    </location>
</feature>
<gene>
    <name evidence="4" type="ORF">TH4_20735</name>
</gene>
<dbReference type="Gene3D" id="2.40.160.20">
    <property type="match status" value="1"/>
</dbReference>
<proteinExistence type="predicted"/>
<dbReference type="SUPFAM" id="SSF56925">
    <property type="entry name" value="OMPA-like"/>
    <property type="match status" value="1"/>
</dbReference>
<feature type="signal peptide" evidence="2">
    <location>
        <begin position="1"/>
        <end position="31"/>
    </location>
</feature>
<reference evidence="4 5" key="1">
    <citation type="submission" date="2014-07" db="EMBL/GenBank/DDBJ databases">
        <title>Draft genome sequence of Thalassospira tepidiphila 1-1B.</title>
        <authorList>
            <person name="Lai Q."/>
            <person name="Shao Z."/>
        </authorList>
    </citation>
    <scope>NUCLEOTIDE SEQUENCE [LARGE SCALE GENOMIC DNA]</scope>
    <source>
        <strain evidence="4 5">MCCC 1A03514</strain>
    </source>
</reference>
<dbReference type="AlphaFoldDB" id="A0A853KV04"/>
<dbReference type="Proteomes" id="UP000094009">
    <property type="component" value="Unassembled WGS sequence"/>
</dbReference>
<feature type="domain" description="Outer membrane protein beta-barrel" evidence="3">
    <location>
        <begin position="16"/>
        <end position="212"/>
    </location>
</feature>
<dbReference type="Pfam" id="PF13505">
    <property type="entry name" value="OMP_b-brl"/>
    <property type="match status" value="1"/>
</dbReference>
<keyword evidence="1 2" id="KW-0732">Signal</keyword>
<dbReference type="EMBL" id="JPVZ01000016">
    <property type="protein sequence ID" value="OAZ07709.1"/>
    <property type="molecule type" value="Genomic_DNA"/>
</dbReference>
<evidence type="ECO:0000256" key="2">
    <source>
        <dbReference type="SAM" id="SignalP"/>
    </source>
</evidence>
<protein>
    <recommendedName>
        <fullName evidence="3">Outer membrane protein beta-barrel domain-containing protein</fullName>
    </recommendedName>
</protein>
<dbReference type="InterPro" id="IPR027385">
    <property type="entry name" value="Beta-barrel_OMP"/>
</dbReference>
<evidence type="ECO:0000256" key="1">
    <source>
        <dbReference type="ARBA" id="ARBA00022729"/>
    </source>
</evidence>
<accession>A0A853KV04</accession>
<name>A0A853KV04_9PROT</name>
<dbReference type="InterPro" id="IPR011250">
    <property type="entry name" value="OMP/PagP_B-barrel"/>
</dbReference>
<evidence type="ECO:0000313" key="4">
    <source>
        <dbReference type="EMBL" id="OAZ07709.1"/>
    </source>
</evidence>